<comment type="caution">
    <text evidence="6">The sequence shown here is derived from an EMBL/GenBank/DDBJ whole genome shotgun (WGS) entry which is preliminary data.</text>
</comment>
<evidence type="ECO:0000313" key="7">
    <source>
        <dbReference type="Proteomes" id="UP000051412"/>
    </source>
</evidence>
<keyword evidence="7" id="KW-1185">Reference proteome</keyword>
<name>A0A0R1X431_9LACO</name>
<dbReference type="GO" id="GO:0016491">
    <property type="term" value="F:oxidoreductase activity"/>
    <property type="evidence" value="ECO:0007669"/>
    <property type="project" value="UniProtKB-KW"/>
</dbReference>
<sequence length="197" mass="21811">MKENAAFAVDYLNHRVKPGHHVAIIGAGLTGTETACDLAEQGYQVDLFEQLPNILQNANECLNNEQHLKAKVAVDNVTVHTSATVKEVENGQVTYVDNQKRVQTLACDTVLNAIGFQSNDQLSNDLYALFDDHANVIGDALQPRKIMNAIHEGYHTIRTLEQWNSNKTQEIKGADALYLLGFLYPNNKSKACSVVIF</sequence>
<accession>A0A0R1X431</accession>
<evidence type="ECO:0000313" key="6">
    <source>
        <dbReference type="EMBL" id="KRM24942.1"/>
    </source>
</evidence>
<feature type="domain" description="FAD/NAD(P)-binding" evidence="5">
    <location>
        <begin position="11"/>
        <end position="130"/>
    </location>
</feature>
<keyword evidence="2" id="KW-0285">Flavoprotein</keyword>
<evidence type="ECO:0000256" key="3">
    <source>
        <dbReference type="ARBA" id="ARBA00022643"/>
    </source>
</evidence>
<keyword evidence="4" id="KW-0560">Oxidoreductase</keyword>
<evidence type="ECO:0000256" key="1">
    <source>
        <dbReference type="ARBA" id="ARBA00001917"/>
    </source>
</evidence>
<organism evidence="6 7">
    <name type="scientific">Limosilactobacillus panis DSM 6035</name>
    <dbReference type="NCBI Taxonomy" id="1423782"/>
    <lineage>
        <taxon>Bacteria</taxon>
        <taxon>Bacillati</taxon>
        <taxon>Bacillota</taxon>
        <taxon>Bacilli</taxon>
        <taxon>Lactobacillales</taxon>
        <taxon>Lactobacillaceae</taxon>
        <taxon>Limosilactobacillus</taxon>
    </lineage>
</organism>
<dbReference type="Gene3D" id="3.50.50.60">
    <property type="entry name" value="FAD/NAD(P)-binding domain"/>
    <property type="match status" value="1"/>
</dbReference>
<dbReference type="SUPFAM" id="SSF51905">
    <property type="entry name" value="FAD/NAD(P)-binding domain"/>
    <property type="match status" value="1"/>
</dbReference>
<gene>
    <name evidence="6" type="ORF">FD32_GL001065</name>
</gene>
<dbReference type="InterPro" id="IPR023753">
    <property type="entry name" value="FAD/NAD-binding_dom"/>
</dbReference>
<dbReference type="PANTHER" id="PTHR42917:SF2">
    <property type="entry name" value="2,4-DIENOYL-COA REDUCTASE [(2E)-ENOYL-COA-PRODUCING]"/>
    <property type="match status" value="1"/>
</dbReference>
<reference evidence="6 7" key="1">
    <citation type="journal article" date="2015" name="Genome Announc.">
        <title>Expanding the biotechnology potential of lactobacilli through comparative genomics of 213 strains and associated genera.</title>
        <authorList>
            <person name="Sun Z."/>
            <person name="Harris H.M."/>
            <person name="McCann A."/>
            <person name="Guo C."/>
            <person name="Argimon S."/>
            <person name="Zhang W."/>
            <person name="Yang X."/>
            <person name="Jeffery I.B."/>
            <person name="Cooney J.C."/>
            <person name="Kagawa T.F."/>
            <person name="Liu W."/>
            <person name="Song Y."/>
            <person name="Salvetti E."/>
            <person name="Wrobel A."/>
            <person name="Rasinkangas P."/>
            <person name="Parkhill J."/>
            <person name="Rea M.C."/>
            <person name="O'Sullivan O."/>
            <person name="Ritari J."/>
            <person name="Douillard F.P."/>
            <person name="Paul Ross R."/>
            <person name="Yang R."/>
            <person name="Briner A.E."/>
            <person name="Felis G.E."/>
            <person name="de Vos W.M."/>
            <person name="Barrangou R."/>
            <person name="Klaenhammer T.R."/>
            <person name="Caufield P.W."/>
            <person name="Cui Y."/>
            <person name="Zhang H."/>
            <person name="O'Toole P.W."/>
        </authorList>
    </citation>
    <scope>NUCLEOTIDE SEQUENCE [LARGE SCALE GENOMIC DNA]</scope>
    <source>
        <strain evidence="6 7">DSM 6035</strain>
    </source>
</reference>
<dbReference type="Proteomes" id="UP000051412">
    <property type="component" value="Unassembled WGS sequence"/>
</dbReference>
<dbReference type="InterPro" id="IPR051793">
    <property type="entry name" value="NADH:flavin_oxidoreductase"/>
</dbReference>
<dbReference type="AlphaFoldDB" id="A0A0R1X431"/>
<protein>
    <recommendedName>
        <fullName evidence="5">FAD/NAD(P)-binding domain-containing protein</fullName>
    </recommendedName>
</protein>
<keyword evidence="3" id="KW-0288">FMN</keyword>
<proteinExistence type="predicted"/>
<dbReference type="Gene3D" id="3.40.50.720">
    <property type="entry name" value="NAD(P)-binding Rossmann-like Domain"/>
    <property type="match status" value="1"/>
</dbReference>
<evidence type="ECO:0000256" key="4">
    <source>
        <dbReference type="ARBA" id="ARBA00023002"/>
    </source>
</evidence>
<evidence type="ECO:0000259" key="5">
    <source>
        <dbReference type="Pfam" id="PF07992"/>
    </source>
</evidence>
<dbReference type="PATRIC" id="fig|1423782.4.peg.1116"/>
<dbReference type="EMBL" id="AZGM01000140">
    <property type="protein sequence ID" value="KRM24942.1"/>
    <property type="molecule type" value="Genomic_DNA"/>
</dbReference>
<dbReference type="Pfam" id="PF07992">
    <property type="entry name" value="Pyr_redox_2"/>
    <property type="match status" value="1"/>
</dbReference>
<dbReference type="STRING" id="1423782.FD32_GL001065"/>
<dbReference type="InterPro" id="IPR036188">
    <property type="entry name" value="FAD/NAD-bd_sf"/>
</dbReference>
<evidence type="ECO:0000256" key="2">
    <source>
        <dbReference type="ARBA" id="ARBA00022630"/>
    </source>
</evidence>
<comment type="cofactor">
    <cofactor evidence="1">
        <name>FMN</name>
        <dbReference type="ChEBI" id="CHEBI:58210"/>
    </cofactor>
</comment>
<dbReference type="PANTHER" id="PTHR42917">
    <property type="entry name" value="2,4-DIENOYL-COA REDUCTASE"/>
    <property type="match status" value="1"/>
</dbReference>